<comment type="caution">
    <text evidence="1">The sequence shown here is derived from an EMBL/GenBank/DDBJ whole genome shotgun (WGS) entry which is preliminary data.</text>
</comment>
<sequence>MQTAFRDPFIPDGEKSVYTVGLLGEAPGFEMTHLVTREKGGYRTTLDTRPHGRALSDTDLAMTIEQRFGRIGGRLRAEQYRAETRCGPTVVSREEANFVDTVHLQFGGLPAPFPLNVMPIAGGLTLLRGLDFTEGLVETVSVWLAFSVHWPLLARVEKKSTVEVPAGSVPCWQVRMRPGFAQVNSLLDKVIGSVLPPFVAHFEQEAPHRLVRMSFPTQLSLSAPRAVMELSA</sequence>
<evidence type="ECO:0000313" key="1">
    <source>
        <dbReference type="EMBL" id="PWV69876.1"/>
    </source>
</evidence>
<dbReference type="Proteomes" id="UP000246410">
    <property type="component" value="Unassembled WGS sequence"/>
</dbReference>
<organism evidence="1 2">
    <name type="scientific">Nocardia neocaledoniensis</name>
    <dbReference type="NCBI Taxonomy" id="236511"/>
    <lineage>
        <taxon>Bacteria</taxon>
        <taxon>Bacillati</taxon>
        <taxon>Actinomycetota</taxon>
        <taxon>Actinomycetes</taxon>
        <taxon>Mycobacteriales</taxon>
        <taxon>Nocardiaceae</taxon>
        <taxon>Nocardia</taxon>
    </lineage>
</organism>
<evidence type="ECO:0000313" key="2">
    <source>
        <dbReference type="Proteomes" id="UP000246410"/>
    </source>
</evidence>
<proteinExistence type="predicted"/>
<protein>
    <submittedName>
        <fullName evidence="1">Uncharacterized protein</fullName>
    </submittedName>
</protein>
<dbReference type="AlphaFoldDB" id="A0A317N3R1"/>
<gene>
    <name evidence="1" type="ORF">DFR69_115103</name>
</gene>
<dbReference type="EMBL" id="QGTL01000015">
    <property type="protein sequence ID" value="PWV69876.1"/>
    <property type="molecule type" value="Genomic_DNA"/>
</dbReference>
<accession>A0A317N3R1</accession>
<dbReference type="RefSeq" id="WP_110040985.1">
    <property type="nucleotide sequence ID" value="NZ_JARWQV010000253.1"/>
</dbReference>
<reference evidence="1 2" key="1">
    <citation type="submission" date="2018-05" db="EMBL/GenBank/DDBJ databases">
        <title>Genomic Encyclopedia of Type Strains, Phase IV (KMG-IV): sequencing the most valuable type-strain genomes for metagenomic binning, comparative biology and taxonomic classification.</title>
        <authorList>
            <person name="Goeker M."/>
        </authorList>
    </citation>
    <scope>NUCLEOTIDE SEQUENCE [LARGE SCALE GENOMIC DNA]</scope>
    <source>
        <strain evidence="1 2">DSM 44717</strain>
    </source>
</reference>
<name>A0A317N3R1_9NOCA</name>
<keyword evidence="2" id="KW-1185">Reference proteome</keyword>